<keyword evidence="2" id="KW-1185">Reference proteome</keyword>
<dbReference type="RefSeq" id="XP_021838399.1">
    <property type="nucleotide sequence ID" value="XM_021982707.2"/>
</dbReference>
<dbReference type="InterPro" id="IPR007612">
    <property type="entry name" value="LOR"/>
</dbReference>
<dbReference type="KEGG" id="soe:110778143"/>
<dbReference type="InterPro" id="IPR038595">
    <property type="entry name" value="LOR_sf"/>
</dbReference>
<name>A0A9R0HYV5_SPIOL</name>
<dbReference type="Pfam" id="PF04525">
    <property type="entry name" value="LOR"/>
    <property type="match status" value="1"/>
</dbReference>
<protein>
    <submittedName>
        <fullName evidence="3">Protein LURP-one-related 17</fullName>
    </submittedName>
</protein>
<dbReference type="PANTHER" id="PTHR31087:SF14">
    <property type="entry name" value="PROTEIN LURP-ONE-RELATED 17"/>
    <property type="match status" value="1"/>
</dbReference>
<accession>A0A9R0HYV5</accession>
<dbReference type="OrthoDB" id="1876238at2759"/>
<proteinExistence type="inferred from homology"/>
<dbReference type="InterPro" id="IPR025659">
    <property type="entry name" value="Tubby-like_C"/>
</dbReference>
<organism evidence="2 3">
    <name type="scientific">Spinacia oleracea</name>
    <name type="common">Spinach</name>
    <dbReference type="NCBI Taxonomy" id="3562"/>
    <lineage>
        <taxon>Eukaryota</taxon>
        <taxon>Viridiplantae</taxon>
        <taxon>Streptophyta</taxon>
        <taxon>Embryophyta</taxon>
        <taxon>Tracheophyta</taxon>
        <taxon>Spermatophyta</taxon>
        <taxon>Magnoliopsida</taxon>
        <taxon>eudicotyledons</taxon>
        <taxon>Gunneridae</taxon>
        <taxon>Pentapetalae</taxon>
        <taxon>Caryophyllales</taxon>
        <taxon>Chenopodiaceae</taxon>
        <taxon>Chenopodioideae</taxon>
        <taxon>Anserineae</taxon>
        <taxon>Spinacia</taxon>
    </lineage>
</organism>
<dbReference type="PANTHER" id="PTHR31087">
    <property type="match status" value="1"/>
</dbReference>
<dbReference type="Proteomes" id="UP000813463">
    <property type="component" value="Chromosome 6"/>
</dbReference>
<dbReference type="SUPFAM" id="SSF54518">
    <property type="entry name" value="Tubby C-terminal domain-like"/>
    <property type="match status" value="1"/>
</dbReference>
<gene>
    <name evidence="3" type="primary">LOC110778143</name>
</gene>
<reference evidence="3" key="2">
    <citation type="submission" date="2025-08" db="UniProtKB">
        <authorList>
            <consortium name="RefSeq"/>
        </authorList>
    </citation>
    <scope>IDENTIFICATION</scope>
    <source>
        <tissue evidence="3">Leaf</tissue>
    </source>
</reference>
<evidence type="ECO:0000313" key="3">
    <source>
        <dbReference type="RefSeq" id="XP_021838399.1"/>
    </source>
</evidence>
<reference evidence="2" key="1">
    <citation type="journal article" date="2021" name="Nat. Commun.">
        <title>Genomic analyses provide insights into spinach domestication and the genetic basis of agronomic traits.</title>
        <authorList>
            <person name="Cai X."/>
            <person name="Sun X."/>
            <person name="Xu C."/>
            <person name="Sun H."/>
            <person name="Wang X."/>
            <person name="Ge C."/>
            <person name="Zhang Z."/>
            <person name="Wang Q."/>
            <person name="Fei Z."/>
            <person name="Jiao C."/>
            <person name="Wang Q."/>
        </authorList>
    </citation>
    <scope>NUCLEOTIDE SEQUENCE [LARGE SCALE GENOMIC DNA]</scope>
    <source>
        <strain evidence="2">cv. Varoflay</strain>
    </source>
</reference>
<comment type="similarity">
    <text evidence="1">Belongs to the LOR family.</text>
</comment>
<sequence>MVLFLKSKSSTRVTDEKRCEENCKEYYYKGGDERVTTSACTYLTVWRKSLLMSCSGFTVIDCNGNLVYRVDNYRGKPAEIVLMDASGTSISTICRHKTLRLVGDWLVYKGDSRDQNTNRYQKKQPICCVKKNVSLLQANSNILAQVFLGTSSKSPTYVIEGSYGQRSCKVIDKSSKKIVAEIKRKEAANGCASFGLEVFHLVVWPGFDSGFAMTLVLLLDQMFN</sequence>
<dbReference type="Gene3D" id="2.40.160.200">
    <property type="entry name" value="LURP1-related"/>
    <property type="match status" value="1"/>
</dbReference>
<evidence type="ECO:0000313" key="2">
    <source>
        <dbReference type="Proteomes" id="UP000813463"/>
    </source>
</evidence>
<dbReference type="GeneID" id="110778143"/>
<evidence type="ECO:0000256" key="1">
    <source>
        <dbReference type="ARBA" id="ARBA00005437"/>
    </source>
</evidence>
<dbReference type="AlphaFoldDB" id="A0A9R0HYV5"/>